<dbReference type="EMBL" id="BPLR01009205">
    <property type="protein sequence ID" value="GIY30304.1"/>
    <property type="molecule type" value="Genomic_DNA"/>
</dbReference>
<proteinExistence type="predicted"/>
<reference evidence="2 3" key="1">
    <citation type="submission" date="2021-06" db="EMBL/GenBank/DDBJ databases">
        <title>Caerostris extrusa draft genome.</title>
        <authorList>
            <person name="Kono N."/>
            <person name="Arakawa K."/>
        </authorList>
    </citation>
    <scope>NUCLEOTIDE SEQUENCE [LARGE SCALE GENOMIC DNA]</scope>
</reference>
<feature type="chain" id="PRO_5043484102" description="Glycine-rich protein" evidence="1">
    <location>
        <begin position="26"/>
        <end position="152"/>
    </location>
</feature>
<evidence type="ECO:0008006" key="4">
    <source>
        <dbReference type="Google" id="ProtNLM"/>
    </source>
</evidence>
<gene>
    <name evidence="2" type="primary">AVEN_873_1</name>
    <name evidence="2" type="ORF">CEXT_496581</name>
</gene>
<evidence type="ECO:0000256" key="1">
    <source>
        <dbReference type="SAM" id="SignalP"/>
    </source>
</evidence>
<feature type="signal peptide" evidence="1">
    <location>
        <begin position="1"/>
        <end position="25"/>
    </location>
</feature>
<comment type="caution">
    <text evidence="2">The sequence shown here is derived from an EMBL/GenBank/DDBJ whole genome shotgun (WGS) entry which is preliminary data.</text>
</comment>
<keyword evidence="1" id="KW-0732">Signal</keyword>
<protein>
    <recommendedName>
        <fullName evidence="4">Glycine-rich protein</fullName>
    </recommendedName>
</protein>
<accession>A0AAV4S8I7</accession>
<dbReference type="AlphaFoldDB" id="A0AAV4S8I7"/>
<organism evidence="2 3">
    <name type="scientific">Caerostris extrusa</name>
    <name type="common">Bark spider</name>
    <name type="synonym">Caerostris bankana</name>
    <dbReference type="NCBI Taxonomy" id="172846"/>
    <lineage>
        <taxon>Eukaryota</taxon>
        <taxon>Metazoa</taxon>
        <taxon>Ecdysozoa</taxon>
        <taxon>Arthropoda</taxon>
        <taxon>Chelicerata</taxon>
        <taxon>Arachnida</taxon>
        <taxon>Araneae</taxon>
        <taxon>Araneomorphae</taxon>
        <taxon>Entelegynae</taxon>
        <taxon>Araneoidea</taxon>
        <taxon>Araneidae</taxon>
        <taxon>Caerostris</taxon>
    </lineage>
</organism>
<name>A0AAV4S8I7_CAEEX</name>
<dbReference type="PROSITE" id="PS51257">
    <property type="entry name" value="PROKAR_LIPOPROTEIN"/>
    <property type="match status" value="1"/>
</dbReference>
<keyword evidence="3" id="KW-1185">Reference proteome</keyword>
<evidence type="ECO:0000313" key="3">
    <source>
        <dbReference type="Proteomes" id="UP001054945"/>
    </source>
</evidence>
<sequence>MLRKFVIALLIAVILSSCVFQSVEGGHKLKLKKIAKALLLANALTGKKILFPLPLPLPIPIFQEHVKHVPYEMMDYGGGGYGMGGGMGGGYGGGMGGGYGGGMGGGYGGGMGEVMVVVWEEDMEVAWEVEDMEVAWEVVDMEAAWEEDTVVA</sequence>
<evidence type="ECO:0000313" key="2">
    <source>
        <dbReference type="EMBL" id="GIY30304.1"/>
    </source>
</evidence>
<dbReference type="Proteomes" id="UP001054945">
    <property type="component" value="Unassembled WGS sequence"/>
</dbReference>